<dbReference type="Pfam" id="PF17677">
    <property type="entry name" value="Glyco_hydro38C2"/>
    <property type="match status" value="1"/>
</dbReference>
<dbReference type="Pfam" id="PF01074">
    <property type="entry name" value="Glyco_hydro_38N"/>
    <property type="match status" value="1"/>
</dbReference>
<evidence type="ECO:0000256" key="4">
    <source>
        <dbReference type="ARBA" id="ARBA00023295"/>
    </source>
</evidence>
<dbReference type="Gene3D" id="2.60.40.2220">
    <property type="match status" value="1"/>
</dbReference>
<comment type="similarity">
    <text evidence="1">Belongs to the glycosyl hydrolase 38 family.</text>
</comment>
<dbReference type="Gene3D" id="2.70.98.30">
    <property type="entry name" value="Golgi alpha-mannosidase II, domain 4"/>
    <property type="match status" value="1"/>
</dbReference>
<dbReference type="Gene3D" id="3.20.110.10">
    <property type="entry name" value="Glycoside hydrolase 38, N terminal domain"/>
    <property type="match status" value="1"/>
</dbReference>
<evidence type="ECO:0000313" key="8">
    <source>
        <dbReference type="Proteomes" id="UP001209083"/>
    </source>
</evidence>
<dbReference type="InterPro" id="IPR015341">
    <property type="entry name" value="Glyco_hydro_38_cen"/>
</dbReference>
<dbReference type="Proteomes" id="UP001209083">
    <property type="component" value="Chromosome"/>
</dbReference>
<dbReference type="InterPro" id="IPR000602">
    <property type="entry name" value="Glyco_hydro_38_N"/>
</dbReference>
<dbReference type="Pfam" id="PF07748">
    <property type="entry name" value="Glyco_hydro_38C"/>
    <property type="match status" value="1"/>
</dbReference>
<dbReference type="SUPFAM" id="SSF74650">
    <property type="entry name" value="Galactose mutarotase-like"/>
    <property type="match status" value="1"/>
</dbReference>
<dbReference type="Pfam" id="PF09261">
    <property type="entry name" value="Alpha-mann_mid"/>
    <property type="match status" value="1"/>
</dbReference>
<dbReference type="RefSeq" id="WP_349639464.1">
    <property type="nucleotide sequence ID" value="NZ_CP090958.1"/>
</dbReference>
<keyword evidence="2" id="KW-0479">Metal-binding</keyword>
<dbReference type="InterPro" id="IPR011013">
    <property type="entry name" value="Gal_mutarotase_sf_dom"/>
</dbReference>
<dbReference type="SUPFAM" id="SSF88713">
    <property type="entry name" value="Glycoside hydrolase/deacetylase"/>
    <property type="match status" value="1"/>
</dbReference>
<dbReference type="InterPro" id="IPR011330">
    <property type="entry name" value="Glyco_hydro/deAcase_b/a-brl"/>
</dbReference>
<keyword evidence="8" id="KW-1185">Reference proteome</keyword>
<dbReference type="SUPFAM" id="SSF88688">
    <property type="entry name" value="Families 57/38 glycoside transferase middle domain"/>
    <property type="match status" value="1"/>
</dbReference>
<reference evidence="7 8" key="1">
    <citation type="submission" date="2023-05" db="EMBL/GenBank/DDBJ databases">
        <title>Lithophilousrod everest ZFBP1038 complete genpme.</title>
        <authorList>
            <person name="Tian M."/>
        </authorList>
    </citation>
    <scope>NUCLEOTIDE SEQUENCE [LARGE SCALE GENOMIC DNA]</scope>
    <source>
        <strain evidence="7 8">ZFBP1038</strain>
    </source>
</reference>
<dbReference type="InterPro" id="IPR027291">
    <property type="entry name" value="Glyco_hydro_38_N_sf"/>
</dbReference>
<evidence type="ECO:0000313" key="7">
    <source>
        <dbReference type="EMBL" id="WGW12660.1"/>
    </source>
</evidence>
<dbReference type="PANTHER" id="PTHR46017:SF1">
    <property type="entry name" value="ALPHA-MANNOSIDASE 2C1"/>
    <property type="match status" value="1"/>
</dbReference>
<proteinExistence type="inferred from homology"/>
<evidence type="ECO:0000256" key="5">
    <source>
        <dbReference type="SAM" id="MobiDB-lite"/>
    </source>
</evidence>
<evidence type="ECO:0000256" key="2">
    <source>
        <dbReference type="ARBA" id="ARBA00022723"/>
    </source>
</evidence>
<evidence type="ECO:0000256" key="1">
    <source>
        <dbReference type="ARBA" id="ARBA00009792"/>
    </source>
</evidence>
<name>A0ABY8QUI3_9MICO</name>
<evidence type="ECO:0000259" key="6">
    <source>
        <dbReference type="SMART" id="SM00872"/>
    </source>
</evidence>
<feature type="region of interest" description="Disordered" evidence="5">
    <location>
        <begin position="643"/>
        <end position="672"/>
    </location>
</feature>
<dbReference type="InterPro" id="IPR028995">
    <property type="entry name" value="Glyco_hydro_57/38_cen_sf"/>
</dbReference>
<accession>A0ABY8QUI3</accession>
<dbReference type="InterPro" id="IPR037094">
    <property type="entry name" value="Glyco_hydro_38_cen_sf"/>
</dbReference>
<feature type="domain" description="Glycoside hydrolase family 38 central" evidence="6">
    <location>
        <begin position="524"/>
        <end position="602"/>
    </location>
</feature>
<protein>
    <submittedName>
        <fullName evidence="7">Glycoside hydrolase family 38 C-terminal domain-containing protein</fullName>
    </submittedName>
</protein>
<organism evidence="7 8">
    <name type="scientific">Saxibacter everestensis</name>
    <dbReference type="NCBI Taxonomy" id="2909229"/>
    <lineage>
        <taxon>Bacteria</taxon>
        <taxon>Bacillati</taxon>
        <taxon>Actinomycetota</taxon>
        <taxon>Actinomycetes</taxon>
        <taxon>Micrococcales</taxon>
        <taxon>Brevibacteriaceae</taxon>
        <taxon>Saxibacter</taxon>
    </lineage>
</organism>
<keyword evidence="4" id="KW-0326">Glycosidase</keyword>
<dbReference type="Pfam" id="PF22907">
    <property type="entry name" value="Ams1-like_1st"/>
    <property type="match status" value="1"/>
</dbReference>
<dbReference type="InterPro" id="IPR054723">
    <property type="entry name" value="Ams1-like_N"/>
</dbReference>
<dbReference type="PANTHER" id="PTHR46017">
    <property type="entry name" value="ALPHA-MANNOSIDASE 2C1"/>
    <property type="match status" value="1"/>
</dbReference>
<gene>
    <name evidence="7" type="ORF">LWF01_02500</name>
</gene>
<evidence type="ECO:0000256" key="3">
    <source>
        <dbReference type="ARBA" id="ARBA00022801"/>
    </source>
</evidence>
<dbReference type="Gene3D" id="1.20.1270.50">
    <property type="entry name" value="Glycoside hydrolase family 38, central domain"/>
    <property type="match status" value="1"/>
</dbReference>
<dbReference type="CDD" id="cd10789">
    <property type="entry name" value="GH38N_AMII_ER_cytosolic"/>
    <property type="match status" value="1"/>
</dbReference>
<dbReference type="InterPro" id="IPR011682">
    <property type="entry name" value="Glyco_hydro_38_C"/>
</dbReference>
<sequence length="1032" mass="112984">MHDNTRSVLSRLHRFRYEHLSTGLYQVTTPLTVTAWTVPEEPVPFAEAVRQQFTPFPVGSGAASAWGRPWGTVWFHVQGEIPADWAAESRDTSSEVVIDLGFNFGGPGFQAEATVYAADGSIIKGIEPLNNHVPIGSADRAVDFYLEASANPHMAEHGWFIPTNKGSRATAGTEPLYNLKQVDLVRLNREAWELGQDIWVLAGWLGQLSADSARYANIIAAISDMLDAVDPNDLPGTATAARSKLAPALAAPANASAHHVIATGHAHIDSAWLWPTRETVRKCARTFSNVLALMDDNPDFVFSCSSAQQYAWIQEFYPELFERIREKVATGQFVPVGGMWVESDTNMPGGEALARQLVEGKKFFINEFGVEPMEVWLPDSFGYTAAMPQLVKAAGSKYFLTQKISWNDTNSMPHHTFNWEGIDGTRVFTHFPPVDTYNSELSAVELDRTQRQFREKGRASTSLVPFGWGDGGGGPTREMLAAAKRQANLEGSPRVEIGTPARFFSEAETEYPDPPVWSGELYLEYHRGTYTSQAKTKQGNRRSEHLLREAELWAATASVRTGATYPHADLERIWRVVLLQQFHDILPGSSISWVHEDAERNYDAVQAELEAMIADSLKALGGEGTLQLDVNAGPYALGHAPALGGAAPSGQDDSPADGGAAPSGQDDSTADGVTLTREGTSWLISNSHIAVTVDAQGLICSLIDKDAGRQVLADGETANRLQLFRDIPNEWDAWDIDSHYGNVGSDLTECSAIHIVEESYDRVSLEVTRQVSKSIITQLISVSAGSRSIDMTLSADWHERQKLLKAAFPLDVHAERAASEIQFGHINRPIHSNTSWDNARFETCAHRWIHVGESGYGVAIANDSTYGHDVSRTTREDGGTTTTLRLSLLRAPQFPDPLADEGEHTLSYSLRVGATIADAVREGYRLNLPVRRIEAAQAIEPLLTVDNPAVVVEAVKLAEDGSGDVIVRLYEAHGSRAAATVVAGFDAETVSETDLLERELAEPRGLTGWTQTRACAEVSLRPFQIATLRFHR</sequence>
<dbReference type="SMART" id="SM00872">
    <property type="entry name" value="Alpha-mann_mid"/>
    <property type="match status" value="1"/>
</dbReference>
<keyword evidence="3 7" id="KW-0378">Hydrolase</keyword>
<dbReference type="InterPro" id="IPR041147">
    <property type="entry name" value="GH38_C"/>
</dbReference>
<dbReference type="GO" id="GO:0016787">
    <property type="term" value="F:hydrolase activity"/>
    <property type="evidence" value="ECO:0007669"/>
    <property type="project" value="UniProtKB-KW"/>
</dbReference>
<dbReference type="EMBL" id="CP090958">
    <property type="protein sequence ID" value="WGW12660.1"/>
    <property type="molecule type" value="Genomic_DNA"/>
</dbReference>